<feature type="region of interest" description="Disordered" evidence="1">
    <location>
        <begin position="1"/>
        <end position="30"/>
    </location>
</feature>
<dbReference type="Gramene" id="AUR62016446-RA">
    <property type="protein sequence ID" value="AUR62016446-RA:cds"/>
    <property type="gene ID" value="AUR62016446"/>
</dbReference>
<dbReference type="PANTHER" id="PTHR33132">
    <property type="entry name" value="OSJNBB0118P14.9 PROTEIN"/>
    <property type="match status" value="1"/>
</dbReference>
<proteinExistence type="predicted"/>
<reference evidence="2" key="1">
    <citation type="journal article" date="2017" name="Nature">
        <title>The genome of Chenopodium quinoa.</title>
        <authorList>
            <person name="Jarvis D.E."/>
            <person name="Ho Y.S."/>
            <person name="Lightfoot D.J."/>
            <person name="Schmoeckel S.M."/>
            <person name="Li B."/>
            <person name="Borm T.J.A."/>
            <person name="Ohyanagi H."/>
            <person name="Mineta K."/>
            <person name="Michell C.T."/>
            <person name="Saber N."/>
            <person name="Kharbatia N.M."/>
            <person name="Rupper R.R."/>
            <person name="Sharp A.R."/>
            <person name="Dally N."/>
            <person name="Boughton B.A."/>
            <person name="Woo Y.H."/>
            <person name="Gao G."/>
            <person name="Schijlen E.G.W.M."/>
            <person name="Guo X."/>
            <person name="Momin A.A."/>
            <person name="Negrao S."/>
            <person name="Al-Babili S."/>
            <person name="Gehring C."/>
            <person name="Roessner U."/>
            <person name="Jung C."/>
            <person name="Murphy K."/>
            <person name="Arold S.T."/>
            <person name="Gojobori T."/>
            <person name="van der Linden C.G."/>
            <person name="van Loo E.N."/>
            <person name="Jellen E.N."/>
            <person name="Maughan P.J."/>
            <person name="Tester M."/>
        </authorList>
    </citation>
    <scope>NUCLEOTIDE SEQUENCE [LARGE SCALE GENOMIC DNA]</scope>
    <source>
        <strain evidence="2">cv. PI 614886</strain>
    </source>
</reference>
<dbReference type="AlphaFoldDB" id="A0A803LNB7"/>
<evidence type="ECO:0000313" key="3">
    <source>
        <dbReference type="Proteomes" id="UP000596660"/>
    </source>
</evidence>
<name>A0A803LNB7_CHEQI</name>
<dbReference type="EnsemblPlants" id="AUR62016446-RA">
    <property type="protein sequence ID" value="AUR62016446-RA:cds"/>
    <property type="gene ID" value="AUR62016446"/>
</dbReference>
<evidence type="ECO:0000256" key="1">
    <source>
        <dbReference type="SAM" id="MobiDB-lite"/>
    </source>
</evidence>
<evidence type="ECO:0000313" key="2">
    <source>
        <dbReference type="EnsemblPlants" id="AUR62016446-RA:cds"/>
    </source>
</evidence>
<dbReference type="PANTHER" id="PTHR33132:SF128">
    <property type="entry name" value="OS01G0778900 PROTEIN"/>
    <property type="match status" value="1"/>
</dbReference>
<protein>
    <submittedName>
        <fullName evidence="2">Uncharacterized protein</fullName>
    </submittedName>
</protein>
<dbReference type="Proteomes" id="UP000596660">
    <property type="component" value="Unplaced"/>
</dbReference>
<organism evidence="2 3">
    <name type="scientific">Chenopodium quinoa</name>
    <name type="common">Quinoa</name>
    <dbReference type="NCBI Taxonomy" id="63459"/>
    <lineage>
        <taxon>Eukaryota</taxon>
        <taxon>Viridiplantae</taxon>
        <taxon>Streptophyta</taxon>
        <taxon>Embryophyta</taxon>
        <taxon>Tracheophyta</taxon>
        <taxon>Spermatophyta</taxon>
        <taxon>Magnoliopsida</taxon>
        <taxon>eudicotyledons</taxon>
        <taxon>Gunneridae</taxon>
        <taxon>Pentapetalae</taxon>
        <taxon>Caryophyllales</taxon>
        <taxon>Chenopodiaceae</taxon>
        <taxon>Chenopodioideae</taxon>
        <taxon>Atripliceae</taxon>
        <taxon>Chenopodium</taxon>
    </lineage>
</organism>
<reference evidence="2" key="2">
    <citation type="submission" date="2021-03" db="UniProtKB">
        <authorList>
            <consortium name="EnsemblPlants"/>
        </authorList>
    </citation>
    <scope>IDENTIFICATION</scope>
</reference>
<accession>A0A803LNB7</accession>
<dbReference type="OMA" id="KWTSHAK"/>
<keyword evidence="3" id="KW-1185">Reference proteome</keyword>
<sequence length="91" mass="10074">MCYSIVSFPTGANDESLGGQPRRGTRRSPEMVVEVVVQREVAISRGNDGREGQCVCSPTSHPGSFRCRNHRSDYKWTSHAKSCEAPKPCFT</sequence>